<dbReference type="EMBL" id="LAYJ01000088">
    <property type="protein sequence ID" value="KKI50935.1"/>
    <property type="molecule type" value="Genomic_DNA"/>
</dbReference>
<dbReference type="SUPFAM" id="SSF100950">
    <property type="entry name" value="NagB/RpiA/CoA transferase-like"/>
    <property type="match status" value="1"/>
</dbReference>
<evidence type="ECO:0000313" key="2">
    <source>
        <dbReference type="Proteomes" id="UP000034076"/>
    </source>
</evidence>
<dbReference type="Proteomes" id="UP000034076">
    <property type="component" value="Unassembled WGS sequence"/>
</dbReference>
<dbReference type="Gene3D" id="3.40.50.1360">
    <property type="match status" value="1"/>
</dbReference>
<keyword evidence="2" id="KW-1185">Reference proteome</keyword>
<proteinExistence type="predicted"/>
<name>A0A0M2NL11_9FIRM</name>
<dbReference type="AlphaFoldDB" id="A0A0M2NL11"/>
<dbReference type="OrthoDB" id="9791139at2"/>
<keyword evidence="1" id="KW-0413">Isomerase</keyword>
<protein>
    <submittedName>
        <fullName evidence="1">Putative glucosamine-6-phosphate isomerase</fullName>
    </submittedName>
</protein>
<dbReference type="GO" id="GO:0016853">
    <property type="term" value="F:isomerase activity"/>
    <property type="evidence" value="ECO:0007669"/>
    <property type="project" value="UniProtKB-KW"/>
</dbReference>
<sequence length="316" mass="35746">MDLLSTIKGSNMEHYFPEGWDLKKIDECCSHGPQEVMERQSFWHEGFAPVECDNDITFGMMMGHEIAHTIRQAKEKGKKLALILPVGPMGMYRWAVYFLKQWNVDCRHVYGFNMDEWSDETGTTLPATEKGSFQNAMEEAFYGPLGELTVPESQRNFATKDNLPTYAGKIEKLKAEGAELVTVFGIGRVFHIAFWEPQFAGEFDTLEEWKAQTHRLGAHLNPLTIEQNALHSFKSRTTLVPCFANTIGPGLFLQSDRIIGGCDGAYSRGMMWQGMSFWVALRYGPDKWVPASFMPTMPGKLFYIRDLAGPLTADCN</sequence>
<dbReference type="InterPro" id="IPR037171">
    <property type="entry name" value="NagB/RpiA_transferase-like"/>
</dbReference>
<organism evidence="1 2">
    <name type="scientific">Christensenella hongkongensis</name>
    <dbReference type="NCBI Taxonomy" id="270498"/>
    <lineage>
        <taxon>Bacteria</taxon>
        <taxon>Bacillati</taxon>
        <taxon>Bacillota</taxon>
        <taxon>Clostridia</taxon>
        <taxon>Christensenellales</taxon>
        <taxon>Christensenellaceae</taxon>
        <taxon>Christensenella</taxon>
    </lineage>
</organism>
<accession>A0A0M2NL11</accession>
<dbReference type="STRING" id="270498.CHK_1322"/>
<evidence type="ECO:0000313" key="1">
    <source>
        <dbReference type="EMBL" id="KKI50935.1"/>
    </source>
</evidence>
<dbReference type="PATRIC" id="fig|270498.16.peg.764"/>
<reference evidence="1 2" key="1">
    <citation type="submission" date="2015-04" db="EMBL/GenBank/DDBJ databases">
        <title>Draft genome sequence of bacteremic isolate Catabacter hongkongensis type strain HKU16T.</title>
        <authorList>
            <person name="Lau S.K."/>
            <person name="Teng J.L."/>
            <person name="Huang Y."/>
            <person name="Curreem S.O."/>
            <person name="Tsui S.K."/>
            <person name="Woo P.C."/>
        </authorList>
    </citation>
    <scope>NUCLEOTIDE SEQUENCE [LARGE SCALE GENOMIC DNA]</scope>
    <source>
        <strain evidence="1 2">HKU16</strain>
    </source>
</reference>
<comment type="caution">
    <text evidence="1">The sequence shown here is derived from an EMBL/GenBank/DDBJ whole genome shotgun (WGS) entry which is preliminary data.</text>
</comment>
<gene>
    <name evidence="1" type="ORF">CHK_1322</name>
</gene>
<dbReference type="RefSeq" id="WP_046443226.1">
    <property type="nucleotide sequence ID" value="NZ_CAUERS010000102.1"/>
</dbReference>